<feature type="domain" description="ABC transmembrane type-1" evidence="9">
    <location>
        <begin position="20"/>
        <end position="304"/>
    </location>
</feature>
<reference evidence="10" key="1">
    <citation type="journal article" date="2021" name="Genome Biol. Evol.">
        <title>A High-Quality Reference Genome for a Parasitic Bivalve with Doubly Uniparental Inheritance (Bivalvia: Unionida).</title>
        <authorList>
            <person name="Smith C.H."/>
        </authorList>
    </citation>
    <scope>NUCLEOTIDE SEQUENCE</scope>
    <source>
        <strain evidence="10">CHS0354</strain>
    </source>
</reference>
<dbReference type="Pfam" id="PF00005">
    <property type="entry name" value="ABC_tran"/>
    <property type="match status" value="1"/>
</dbReference>
<name>A0AAE0S339_9BIVA</name>
<feature type="transmembrane region" description="Helical" evidence="7">
    <location>
        <begin position="12"/>
        <end position="33"/>
    </location>
</feature>
<evidence type="ECO:0000256" key="2">
    <source>
        <dbReference type="ARBA" id="ARBA00022692"/>
    </source>
</evidence>
<dbReference type="CDD" id="cd18541">
    <property type="entry name" value="ABC_6TM_TmrB_like"/>
    <property type="match status" value="1"/>
</dbReference>
<keyword evidence="4" id="KW-0067">ATP-binding</keyword>
<dbReference type="Proteomes" id="UP001195483">
    <property type="component" value="Unassembled WGS sequence"/>
</dbReference>
<dbReference type="InterPro" id="IPR036640">
    <property type="entry name" value="ABC1_TM_sf"/>
</dbReference>
<sequence length="755" mass="85041">MTAFFRFYFRYFWLYKYAFLFGILCIFLTNYILVKIPQYISRAVDLIGAQTSAERDTMLISVIALMGLAVSLIAIRTLSRVMFFNSARRIEYRIKNDLFQTLMHLPKGYFDRNPSGQVISRINNDINGVRLLYGFGSLQVINIAFSMSLTPYMMYQISPSLTLYLFFPVAVSFAFITYLLGKLSVHMDKRQEELRRLSDFVVSSLSGINEIKSYSMFEWANISFGHLNRQLYERTLKMSVIRALTGPVLNNIDHMLKLIILTVGGLYVMRQELTVGDMAAMMVYGWILSVPVGGMGWITNVLQESVVNVRSLRTILESPPLPAYRLPNPEVSAADSIAQKGLQIKNLAFRHDGKTRDTLNGVSFDIPPGKIIGVLGGVGSGKSTLADCINGYLEPPAGMIYTGDDDLTRFPLKELREAIKTASENPFLFSATVEENICFGNCRPQDISEARWADILERAALTDEVSRFPQQRQTLVGEKGIMLSGGQKQRISLARALLTPCSLLILDNVLSAVDYETERRLIRSILNENSARSLLIISHRTDVMQHADNIIVLEDGKIIETGTHSTLMAQHNKYSPAVGVSKSITPRQSFYTTYTLGNVSREDTLNLTVKAGHGTQYDLHGILAFFERFGLRYDYAIEDENKEANSQAIKRIRWTAYLRAGSILVGYYNQTETGKAYSVSGDSIYASQSLKGYQSSEHGFTYSQPSIIDNLYTNMSIQTGELSEDKTEVKSGRRYQELNAKIKWNIGNISFTYIF</sequence>
<dbReference type="GO" id="GO:0016020">
    <property type="term" value="C:membrane"/>
    <property type="evidence" value="ECO:0007669"/>
    <property type="project" value="UniProtKB-SubCell"/>
</dbReference>
<dbReference type="PROSITE" id="PS50893">
    <property type="entry name" value="ABC_TRANSPORTER_2"/>
    <property type="match status" value="1"/>
</dbReference>
<evidence type="ECO:0000259" key="9">
    <source>
        <dbReference type="PROSITE" id="PS50929"/>
    </source>
</evidence>
<dbReference type="GO" id="GO:0015421">
    <property type="term" value="F:ABC-type oligopeptide transporter activity"/>
    <property type="evidence" value="ECO:0007669"/>
    <property type="project" value="TreeGrafter"/>
</dbReference>
<dbReference type="GO" id="GO:0005524">
    <property type="term" value="F:ATP binding"/>
    <property type="evidence" value="ECO:0007669"/>
    <property type="project" value="UniProtKB-KW"/>
</dbReference>
<dbReference type="SMART" id="SM00382">
    <property type="entry name" value="AAA"/>
    <property type="match status" value="1"/>
</dbReference>
<dbReference type="InterPro" id="IPR027417">
    <property type="entry name" value="P-loop_NTPase"/>
</dbReference>
<feature type="domain" description="ABC transporter" evidence="8">
    <location>
        <begin position="342"/>
        <end position="580"/>
    </location>
</feature>
<evidence type="ECO:0000313" key="10">
    <source>
        <dbReference type="EMBL" id="KAK3584198.1"/>
    </source>
</evidence>
<dbReference type="InterPro" id="IPR017871">
    <property type="entry name" value="ABC_transporter-like_CS"/>
</dbReference>
<accession>A0AAE0S339</accession>
<proteinExistence type="predicted"/>
<keyword evidence="3" id="KW-0547">Nucleotide-binding</keyword>
<evidence type="ECO:0000256" key="1">
    <source>
        <dbReference type="ARBA" id="ARBA00004141"/>
    </source>
</evidence>
<evidence type="ECO:0000256" key="4">
    <source>
        <dbReference type="ARBA" id="ARBA00022840"/>
    </source>
</evidence>
<dbReference type="SUPFAM" id="SSF52540">
    <property type="entry name" value="P-loop containing nucleoside triphosphate hydrolases"/>
    <property type="match status" value="1"/>
</dbReference>
<reference evidence="10" key="3">
    <citation type="submission" date="2023-05" db="EMBL/GenBank/DDBJ databases">
        <authorList>
            <person name="Smith C.H."/>
        </authorList>
    </citation>
    <scope>NUCLEOTIDE SEQUENCE</scope>
    <source>
        <strain evidence="10">CHS0354</strain>
        <tissue evidence="10">Mantle</tissue>
    </source>
</reference>
<keyword evidence="6 7" id="KW-0472">Membrane</keyword>
<organism evidence="10 11">
    <name type="scientific">Potamilus streckersoni</name>
    <dbReference type="NCBI Taxonomy" id="2493646"/>
    <lineage>
        <taxon>Eukaryota</taxon>
        <taxon>Metazoa</taxon>
        <taxon>Spiralia</taxon>
        <taxon>Lophotrochozoa</taxon>
        <taxon>Mollusca</taxon>
        <taxon>Bivalvia</taxon>
        <taxon>Autobranchia</taxon>
        <taxon>Heteroconchia</taxon>
        <taxon>Palaeoheterodonta</taxon>
        <taxon>Unionida</taxon>
        <taxon>Unionoidea</taxon>
        <taxon>Unionidae</taxon>
        <taxon>Ambleminae</taxon>
        <taxon>Lampsilini</taxon>
        <taxon>Potamilus</taxon>
    </lineage>
</organism>
<dbReference type="Gene3D" id="3.40.50.300">
    <property type="entry name" value="P-loop containing nucleotide triphosphate hydrolases"/>
    <property type="match status" value="1"/>
</dbReference>
<dbReference type="PROSITE" id="PS50929">
    <property type="entry name" value="ABC_TM1F"/>
    <property type="match status" value="1"/>
</dbReference>
<evidence type="ECO:0000313" key="11">
    <source>
        <dbReference type="Proteomes" id="UP001195483"/>
    </source>
</evidence>
<feature type="transmembrane region" description="Helical" evidence="7">
    <location>
        <begin position="161"/>
        <end position="181"/>
    </location>
</feature>
<dbReference type="Pfam" id="PF00664">
    <property type="entry name" value="ABC_membrane"/>
    <property type="match status" value="1"/>
</dbReference>
<dbReference type="InterPro" id="IPR039421">
    <property type="entry name" value="Type_1_exporter"/>
</dbReference>
<dbReference type="Gene3D" id="1.20.1560.10">
    <property type="entry name" value="ABC transporter type 1, transmembrane domain"/>
    <property type="match status" value="1"/>
</dbReference>
<dbReference type="EMBL" id="JAEAOA010002069">
    <property type="protein sequence ID" value="KAK3584198.1"/>
    <property type="molecule type" value="Genomic_DNA"/>
</dbReference>
<dbReference type="AlphaFoldDB" id="A0AAE0S339"/>
<dbReference type="InterPro" id="IPR003439">
    <property type="entry name" value="ABC_transporter-like_ATP-bd"/>
</dbReference>
<dbReference type="PROSITE" id="PS00211">
    <property type="entry name" value="ABC_TRANSPORTER_1"/>
    <property type="match status" value="1"/>
</dbReference>
<dbReference type="GO" id="GO:0016887">
    <property type="term" value="F:ATP hydrolysis activity"/>
    <property type="evidence" value="ECO:0007669"/>
    <property type="project" value="InterPro"/>
</dbReference>
<evidence type="ECO:0000256" key="3">
    <source>
        <dbReference type="ARBA" id="ARBA00022741"/>
    </source>
</evidence>
<dbReference type="InterPro" id="IPR011527">
    <property type="entry name" value="ABC1_TM_dom"/>
</dbReference>
<feature type="transmembrane region" description="Helical" evidence="7">
    <location>
        <begin position="131"/>
        <end position="155"/>
    </location>
</feature>
<keyword evidence="11" id="KW-1185">Reference proteome</keyword>
<reference evidence="10" key="2">
    <citation type="journal article" date="2021" name="Genome Biol. Evol.">
        <title>Developing a high-quality reference genome for a parasitic bivalve with doubly uniparental inheritance (Bivalvia: Unionida).</title>
        <authorList>
            <person name="Smith C.H."/>
        </authorList>
    </citation>
    <scope>NUCLEOTIDE SEQUENCE</scope>
    <source>
        <strain evidence="10">CHS0354</strain>
        <tissue evidence="10">Mantle</tissue>
    </source>
</reference>
<comment type="subcellular location">
    <subcellularLocation>
        <location evidence="1">Membrane</location>
        <topology evidence="1">Multi-pass membrane protein</topology>
    </subcellularLocation>
</comment>
<comment type="caution">
    <text evidence="10">The sequence shown here is derived from an EMBL/GenBank/DDBJ whole genome shotgun (WGS) entry which is preliminary data.</text>
</comment>
<dbReference type="InterPro" id="IPR003593">
    <property type="entry name" value="AAA+_ATPase"/>
</dbReference>
<keyword evidence="5 7" id="KW-1133">Transmembrane helix</keyword>
<evidence type="ECO:0000256" key="5">
    <source>
        <dbReference type="ARBA" id="ARBA00022989"/>
    </source>
</evidence>
<evidence type="ECO:0000259" key="8">
    <source>
        <dbReference type="PROSITE" id="PS50893"/>
    </source>
</evidence>
<evidence type="ECO:0000256" key="7">
    <source>
        <dbReference type="SAM" id="Phobius"/>
    </source>
</evidence>
<gene>
    <name evidence="10" type="ORF">CHS0354_035279</name>
</gene>
<keyword evidence="2 7" id="KW-0812">Transmembrane</keyword>
<dbReference type="PANTHER" id="PTHR43394:SF1">
    <property type="entry name" value="ATP-BINDING CASSETTE SUB-FAMILY B MEMBER 10, MITOCHONDRIAL"/>
    <property type="match status" value="1"/>
</dbReference>
<protein>
    <recommendedName>
        <fullName evidence="12">ABC transporter ATP-binding protein</fullName>
    </recommendedName>
</protein>
<feature type="transmembrane region" description="Helical" evidence="7">
    <location>
        <begin position="58"/>
        <end position="79"/>
    </location>
</feature>
<feature type="transmembrane region" description="Helical" evidence="7">
    <location>
        <begin position="279"/>
        <end position="298"/>
    </location>
</feature>
<dbReference type="SUPFAM" id="SSF90123">
    <property type="entry name" value="ABC transporter transmembrane region"/>
    <property type="match status" value="1"/>
</dbReference>
<evidence type="ECO:0008006" key="12">
    <source>
        <dbReference type="Google" id="ProtNLM"/>
    </source>
</evidence>
<dbReference type="PANTHER" id="PTHR43394">
    <property type="entry name" value="ATP-DEPENDENT PERMEASE MDL1, MITOCHONDRIAL"/>
    <property type="match status" value="1"/>
</dbReference>
<evidence type="ECO:0000256" key="6">
    <source>
        <dbReference type="ARBA" id="ARBA00023136"/>
    </source>
</evidence>